<organism evidence="4 5">
    <name type="scientific">Streptomyces tardus</name>
    <dbReference type="NCBI Taxonomy" id="2780544"/>
    <lineage>
        <taxon>Bacteria</taxon>
        <taxon>Bacillati</taxon>
        <taxon>Actinomycetota</taxon>
        <taxon>Actinomycetes</taxon>
        <taxon>Kitasatosporales</taxon>
        <taxon>Streptomycetaceae</taxon>
        <taxon>Streptomyces</taxon>
    </lineage>
</organism>
<protein>
    <recommendedName>
        <fullName evidence="6">Tetratricopeptide repeat protein</fullName>
    </recommendedName>
</protein>
<dbReference type="EMBL" id="JAELVF020000001">
    <property type="protein sequence ID" value="MBU7597579.1"/>
    <property type="molecule type" value="Genomic_DNA"/>
</dbReference>
<sequence length="424" mass="46668">MEGNSLTARLSRIDSQDSRELDRVCEEVAHSLKAAGTPPPFRLTSADFATDPFLICADRYWRLRFLELPSVRTAAECARWLYEHAEESDASGLPFRVEIEEKWALGYAFITRDSVESPTEISEATAELLGSRDISCFATLYQAGKLRANFRFEELREFLESSLLAQAAGSRRTGPLFTALRAFAAYGSRRVTAEHAADLLDHAWYSPHRTTHTVDLCLGALAAAAPFEGQGPLLRDRAQEAATDHPEHHIFVYRLAHGLRLCGEFDEALQAADLALALLPATGSRGSHQQLQEQYLGLRERILEARTRAAEDARQLARLERLDRKYRAVEARLDSATFGLLGMVTLIITAVTFALGSFQFAGGGDLSVGSRLLLICALGVVMLAFSGLLVFGVHRLLRYRRPPGEEDTGPGDGGDDDAPGPHRT</sequence>
<evidence type="ECO:0008006" key="6">
    <source>
        <dbReference type="Google" id="ProtNLM"/>
    </source>
</evidence>
<evidence type="ECO:0000313" key="5">
    <source>
        <dbReference type="Proteomes" id="UP000694501"/>
    </source>
</evidence>
<keyword evidence="1" id="KW-0175">Coiled coil</keyword>
<proteinExistence type="predicted"/>
<keyword evidence="3" id="KW-0812">Transmembrane</keyword>
<gene>
    <name evidence="4" type="ORF">JGS22_008080</name>
</gene>
<feature type="transmembrane region" description="Helical" evidence="3">
    <location>
        <begin position="372"/>
        <end position="393"/>
    </location>
</feature>
<name>A0A949JJY4_9ACTN</name>
<feature type="coiled-coil region" evidence="1">
    <location>
        <begin position="288"/>
        <end position="322"/>
    </location>
</feature>
<reference evidence="4" key="1">
    <citation type="submission" date="2021-06" db="EMBL/GenBank/DDBJ databases">
        <title>Sequencing of actinobacteria type strains.</title>
        <authorList>
            <person name="Nguyen G.-S."/>
            <person name="Wentzel A."/>
        </authorList>
    </citation>
    <scope>NUCLEOTIDE SEQUENCE</scope>
    <source>
        <strain evidence="4">P38-E01</strain>
    </source>
</reference>
<feature type="transmembrane region" description="Helical" evidence="3">
    <location>
        <begin position="336"/>
        <end position="360"/>
    </location>
</feature>
<keyword evidence="5" id="KW-1185">Reference proteome</keyword>
<evidence type="ECO:0000256" key="3">
    <source>
        <dbReference type="SAM" id="Phobius"/>
    </source>
</evidence>
<comment type="caution">
    <text evidence="4">The sequence shown here is derived from an EMBL/GenBank/DDBJ whole genome shotgun (WGS) entry which is preliminary data.</text>
</comment>
<dbReference type="RefSeq" id="WP_211042865.1">
    <property type="nucleotide sequence ID" value="NZ_JAELVF020000001.1"/>
</dbReference>
<feature type="region of interest" description="Disordered" evidence="2">
    <location>
        <begin position="402"/>
        <end position="424"/>
    </location>
</feature>
<feature type="compositionally biased region" description="Acidic residues" evidence="2">
    <location>
        <begin position="405"/>
        <end position="418"/>
    </location>
</feature>
<keyword evidence="3" id="KW-0472">Membrane</keyword>
<evidence type="ECO:0000256" key="2">
    <source>
        <dbReference type="SAM" id="MobiDB-lite"/>
    </source>
</evidence>
<dbReference type="Proteomes" id="UP000694501">
    <property type="component" value="Unassembled WGS sequence"/>
</dbReference>
<evidence type="ECO:0000256" key="1">
    <source>
        <dbReference type="SAM" id="Coils"/>
    </source>
</evidence>
<keyword evidence="3" id="KW-1133">Transmembrane helix</keyword>
<accession>A0A949JJY4</accession>
<dbReference type="AlphaFoldDB" id="A0A949JJY4"/>
<evidence type="ECO:0000313" key="4">
    <source>
        <dbReference type="EMBL" id="MBU7597579.1"/>
    </source>
</evidence>